<name>A0A0E9QD12_ANGAN</name>
<sequence>MLGVKPGPQSAFQLIPKVFDGVEFRALCRPGNSSPPNSVNHFKGPIYMDLALGTGALPC</sequence>
<dbReference type="EMBL" id="GBXM01093841">
    <property type="protein sequence ID" value="JAH14736.1"/>
    <property type="molecule type" value="Transcribed_RNA"/>
</dbReference>
<reference evidence="1" key="1">
    <citation type="submission" date="2014-11" db="EMBL/GenBank/DDBJ databases">
        <authorList>
            <person name="Amaro Gonzalez C."/>
        </authorList>
    </citation>
    <scope>NUCLEOTIDE SEQUENCE</scope>
</reference>
<protein>
    <submittedName>
        <fullName evidence="1">Uncharacterized protein</fullName>
    </submittedName>
</protein>
<dbReference type="AlphaFoldDB" id="A0A0E9QD12"/>
<reference evidence="1" key="2">
    <citation type="journal article" date="2015" name="Fish Shellfish Immunol.">
        <title>Early steps in the European eel (Anguilla anguilla)-Vibrio vulnificus interaction in the gills: Role of the RtxA13 toxin.</title>
        <authorList>
            <person name="Callol A."/>
            <person name="Pajuelo D."/>
            <person name="Ebbesson L."/>
            <person name="Teles M."/>
            <person name="MacKenzie S."/>
            <person name="Amaro C."/>
        </authorList>
    </citation>
    <scope>NUCLEOTIDE SEQUENCE</scope>
</reference>
<accession>A0A0E9QD12</accession>
<evidence type="ECO:0000313" key="1">
    <source>
        <dbReference type="EMBL" id="JAH14736.1"/>
    </source>
</evidence>
<proteinExistence type="predicted"/>
<organism evidence="1">
    <name type="scientific">Anguilla anguilla</name>
    <name type="common">European freshwater eel</name>
    <name type="synonym">Muraena anguilla</name>
    <dbReference type="NCBI Taxonomy" id="7936"/>
    <lineage>
        <taxon>Eukaryota</taxon>
        <taxon>Metazoa</taxon>
        <taxon>Chordata</taxon>
        <taxon>Craniata</taxon>
        <taxon>Vertebrata</taxon>
        <taxon>Euteleostomi</taxon>
        <taxon>Actinopterygii</taxon>
        <taxon>Neopterygii</taxon>
        <taxon>Teleostei</taxon>
        <taxon>Anguilliformes</taxon>
        <taxon>Anguillidae</taxon>
        <taxon>Anguilla</taxon>
    </lineage>
</organism>